<evidence type="ECO:0000313" key="3">
    <source>
        <dbReference type="Proteomes" id="UP001383192"/>
    </source>
</evidence>
<sequence>MPRYRNENSRPKKPKDPIHPRAERPITASEKKMIDAMVGLTITQKNWLDSQINLHTMYCDSRWDRTHVRFWSYMQYKTRAFLLRWTPGMCSLTSQIIIRYYDWKIDGTLVGLKKLERNWFPRTPPSSPLAKQPVSALSFPMFRTGIESPLKLSITNDGRRFMPLFDD</sequence>
<evidence type="ECO:0000256" key="1">
    <source>
        <dbReference type="SAM" id="MobiDB-lite"/>
    </source>
</evidence>
<dbReference type="Proteomes" id="UP001383192">
    <property type="component" value="Unassembled WGS sequence"/>
</dbReference>
<evidence type="ECO:0000313" key="2">
    <source>
        <dbReference type="EMBL" id="KAK7024156.1"/>
    </source>
</evidence>
<organism evidence="2 3">
    <name type="scientific">Paramarasmius palmivorus</name>
    <dbReference type="NCBI Taxonomy" id="297713"/>
    <lineage>
        <taxon>Eukaryota</taxon>
        <taxon>Fungi</taxon>
        <taxon>Dikarya</taxon>
        <taxon>Basidiomycota</taxon>
        <taxon>Agaricomycotina</taxon>
        <taxon>Agaricomycetes</taxon>
        <taxon>Agaricomycetidae</taxon>
        <taxon>Agaricales</taxon>
        <taxon>Marasmiineae</taxon>
        <taxon>Marasmiaceae</taxon>
        <taxon>Paramarasmius</taxon>
    </lineage>
</organism>
<name>A0AAW0BEG9_9AGAR</name>
<feature type="region of interest" description="Disordered" evidence="1">
    <location>
        <begin position="1"/>
        <end position="25"/>
    </location>
</feature>
<proteinExistence type="predicted"/>
<dbReference type="EMBL" id="JAYKXP010000131">
    <property type="protein sequence ID" value="KAK7024156.1"/>
    <property type="molecule type" value="Genomic_DNA"/>
</dbReference>
<keyword evidence="3" id="KW-1185">Reference proteome</keyword>
<gene>
    <name evidence="2" type="ORF">VNI00_016534</name>
</gene>
<accession>A0AAW0BEG9</accession>
<reference evidence="2 3" key="1">
    <citation type="submission" date="2024-01" db="EMBL/GenBank/DDBJ databases">
        <title>A draft genome for a cacao thread blight-causing isolate of Paramarasmius palmivorus.</title>
        <authorList>
            <person name="Baruah I.K."/>
            <person name="Bukari Y."/>
            <person name="Amoako-Attah I."/>
            <person name="Meinhardt L.W."/>
            <person name="Bailey B.A."/>
            <person name="Cohen S.P."/>
        </authorList>
    </citation>
    <scope>NUCLEOTIDE SEQUENCE [LARGE SCALE GENOMIC DNA]</scope>
    <source>
        <strain evidence="2 3">GH-12</strain>
    </source>
</reference>
<dbReference type="AlphaFoldDB" id="A0AAW0BEG9"/>
<protein>
    <submittedName>
        <fullName evidence="2">Uncharacterized protein</fullName>
    </submittedName>
</protein>
<comment type="caution">
    <text evidence="2">The sequence shown here is derived from an EMBL/GenBank/DDBJ whole genome shotgun (WGS) entry which is preliminary data.</text>
</comment>